<dbReference type="RefSeq" id="WP_133314223.1">
    <property type="nucleotide sequence ID" value="NZ_SMTL01000001.1"/>
</dbReference>
<protein>
    <submittedName>
        <fullName evidence="3">DUF3380 domain-containing protein</fullName>
    </submittedName>
</protein>
<dbReference type="Pfam" id="PF01471">
    <property type="entry name" value="PG_binding_1"/>
    <property type="match status" value="1"/>
</dbReference>
<evidence type="ECO:0000313" key="4">
    <source>
        <dbReference type="Proteomes" id="UP000295238"/>
    </source>
</evidence>
<dbReference type="SUPFAM" id="SSF47090">
    <property type="entry name" value="PGBD-like"/>
    <property type="match status" value="1"/>
</dbReference>
<keyword evidence="4" id="KW-1185">Reference proteome</keyword>
<sequence>MNTTVQLLRRRHRHNFNGFKGAAKRIEDIDLPRLGAQIGVGEDELHAFTEAENRGSGFDIQGRPRILFERHKFYKYCPEGKRAAAVKAGLANPKAGGYGNESEQYGKLANAIAMDENAALLSCSWGLAQVMGFNHELTGHPTVEAMILAFKDDEEAHLQAAVTFIKESGLADELRRHDWKGFAKGYNGTGYAVNKYDQKLAAAYAKWAKIKDTPFEAAAAPVVPVAPPQSAPTDDKLIEKVQQLLRNKGYPEVGNVDNKPGSRTRNAILAFEADNGMPLSGAVSDALLVALIKALIRQNAPARENATAKDLKDAPSVRWATC</sequence>
<proteinExistence type="predicted"/>
<evidence type="ECO:0000259" key="2">
    <source>
        <dbReference type="Pfam" id="PF11860"/>
    </source>
</evidence>
<accession>A0A4R5UM31</accession>
<dbReference type="InterPro" id="IPR036365">
    <property type="entry name" value="PGBD-like_sf"/>
</dbReference>
<dbReference type="InterPro" id="IPR036366">
    <property type="entry name" value="PGBDSf"/>
</dbReference>
<reference evidence="3 4" key="1">
    <citation type="submission" date="2019-03" db="EMBL/GenBank/DDBJ databases">
        <title>Rhizobium sp. nov., an bacterium isolated from biocrust in Mu Us Desert.</title>
        <authorList>
            <person name="Lixiong L."/>
        </authorList>
    </citation>
    <scope>NUCLEOTIDE SEQUENCE [LARGE SCALE GENOMIC DNA]</scope>
    <source>
        <strain evidence="3 4">SPY-1</strain>
    </source>
</reference>
<dbReference type="Proteomes" id="UP000295238">
    <property type="component" value="Unassembled WGS sequence"/>
</dbReference>
<dbReference type="Gene3D" id="1.10.101.10">
    <property type="entry name" value="PGBD-like superfamily/PGBD"/>
    <property type="match status" value="1"/>
</dbReference>
<feature type="domain" description="N-acetylmuramidase" evidence="2">
    <location>
        <begin position="44"/>
        <end position="207"/>
    </location>
</feature>
<comment type="caution">
    <text evidence="3">The sequence shown here is derived from an EMBL/GenBank/DDBJ whole genome shotgun (WGS) entry which is preliminary data.</text>
</comment>
<name>A0A4R5UM31_9HYPH</name>
<dbReference type="OrthoDB" id="1523598at2"/>
<dbReference type="InterPro" id="IPR002477">
    <property type="entry name" value="Peptidoglycan-bd-like"/>
</dbReference>
<gene>
    <name evidence="3" type="ORF">E2F50_01065</name>
</gene>
<feature type="domain" description="Peptidoglycan binding-like" evidence="1">
    <location>
        <begin position="237"/>
        <end position="291"/>
    </location>
</feature>
<evidence type="ECO:0000259" key="1">
    <source>
        <dbReference type="Pfam" id="PF01471"/>
    </source>
</evidence>
<dbReference type="AlphaFoldDB" id="A0A4R5UM31"/>
<dbReference type="EMBL" id="SMTL01000001">
    <property type="protein sequence ID" value="TDK38774.1"/>
    <property type="molecule type" value="Genomic_DNA"/>
</dbReference>
<dbReference type="InterPro" id="IPR024408">
    <property type="entry name" value="Muramidase"/>
</dbReference>
<organism evidence="3 4">
    <name type="scientific">Rhizobium deserti</name>
    <dbReference type="NCBI Taxonomy" id="2547961"/>
    <lineage>
        <taxon>Bacteria</taxon>
        <taxon>Pseudomonadati</taxon>
        <taxon>Pseudomonadota</taxon>
        <taxon>Alphaproteobacteria</taxon>
        <taxon>Hyphomicrobiales</taxon>
        <taxon>Rhizobiaceae</taxon>
        <taxon>Rhizobium/Agrobacterium group</taxon>
        <taxon>Rhizobium</taxon>
    </lineage>
</organism>
<dbReference type="Pfam" id="PF11860">
    <property type="entry name" value="Muramidase"/>
    <property type="match status" value="1"/>
</dbReference>
<evidence type="ECO:0000313" key="3">
    <source>
        <dbReference type="EMBL" id="TDK38774.1"/>
    </source>
</evidence>